<evidence type="ECO:0000313" key="2">
    <source>
        <dbReference type="EMBL" id="KAK5844173.1"/>
    </source>
</evidence>
<organism evidence="2 3">
    <name type="scientific">Gossypium arboreum</name>
    <name type="common">Tree cotton</name>
    <name type="synonym">Gossypium nanking</name>
    <dbReference type="NCBI Taxonomy" id="29729"/>
    <lineage>
        <taxon>Eukaryota</taxon>
        <taxon>Viridiplantae</taxon>
        <taxon>Streptophyta</taxon>
        <taxon>Embryophyta</taxon>
        <taxon>Tracheophyta</taxon>
        <taxon>Spermatophyta</taxon>
        <taxon>Magnoliopsida</taxon>
        <taxon>eudicotyledons</taxon>
        <taxon>Gunneridae</taxon>
        <taxon>Pentapetalae</taxon>
        <taxon>rosids</taxon>
        <taxon>malvids</taxon>
        <taxon>Malvales</taxon>
        <taxon>Malvaceae</taxon>
        <taxon>Malvoideae</taxon>
        <taxon>Gossypium</taxon>
    </lineage>
</organism>
<dbReference type="EMBL" id="JARKNE010000001">
    <property type="protein sequence ID" value="KAK5844173.1"/>
    <property type="molecule type" value="Genomic_DNA"/>
</dbReference>
<keyword evidence="3" id="KW-1185">Reference proteome</keyword>
<name>A0ABR0QYT8_GOSAR</name>
<dbReference type="Proteomes" id="UP001358586">
    <property type="component" value="Chromosome 1"/>
</dbReference>
<sequence length="115" mass="12819">MKKLPSNPGMLKRNVPSSSQQVSFGSDITNARNMNENVDQIAVEANNDAIYFKDWLAHYKSKAGRGTYCNLVVMWSLDCCKTDSIILIVTGWLNEILGSGQIFAVFHPTPSFFTL</sequence>
<reference evidence="2 3" key="1">
    <citation type="submission" date="2023-03" db="EMBL/GenBank/DDBJ databases">
        <title>WGS of Gossypium arboreum.</title>
        <authorList>
            <person name="Yu D."/>
        </authorList>
    </citation>
    <scope>NUCLEOTIDE SEQUENCE [LARGE SCALE GENOMIC DNA]</scope>
    <source>
        <tissue evidence="2">Leaf</tissue>
    </source>
</reference>
<evidence type="ECO:0000256" key="1">
    <source>
        <dbReference type="SAM" id="MobiDB-lite"/>
    </source>
</evidence>
<accession>A0ABR0QYT8</accession>
<evidence type="ECO:0000313" key="3">
    <source>
        <dbReference type="Proteomes" id="UP001358586"/>
    </source>
</evidence>
<gene>
    <name evidence="2" type="ORF">PVK06_000308</name>
</gene>
<comment type="caution">
    <text evidence="2">The sequence shown here is derived from an EMBL/GenBank/DDBJ whole genome shotgun (WGS) entry which is preliminary data.</text>
</comment>
<protein>
    <submittedName>
        <fullName evidence="2">Uncharacterized protein</fullName>
    </submittedName>
</protein>
<feature type="region of interest" description="Disordered" evidence="1">
    <location>
        <begin position="1"/>
        <end position="23"/>
    </location>
</feature>
<proteinExistence type="predicted"/>